<feature type="compositionally biased region" description="Basic and acidic residues" evidence="2">
    <location>
        <begin position="184"/>
        <end position="196"/>
    </location>
</feature>
<feature type="compositionally biased region" description="Low complexity" evidence="2">
    <location>
        <begin position="276"/>
        <end position="351"/>
    </location>
</feature>
<dbReference type="InterPro" id="IPR006665">
    <property type="entry name" value="OmpA-like"/>
</dbReference>
<feature type="compositionally biased region" description="Low complexity" evidence="2">
    <location>
        <begin position="382"/>
        <end position="393"/>
    </location>
</feature>
<feature type="signal peptide" evidence="3">
    <location>
        <begin position="1"/>
        <end position="26"/>
    </location>
</feature>
<feature type="chain" id="PRO_5004568025" evidence="3">
    <location>
        <begin position="27"/>
        <end position="700"/>
    </location>
</feature>
<reference evidence="6" key="1">
    <citation type="journal article" date="2014" name="Stand. Genomic Sci.">
        <title>Genome sequence of the exopolysaccharide-producing Salipiger mucosus type strain (DSM 16094(T)), a moderately halophilic member of the Roseobacter clade.</title>
        <authorList>
            <person name="Riedel T."/>
            <person name="Spring S."/>
            <person name="Fiebig A."/>
            <person name="Petersen J."/>
            <person name="Kyrpides N.C."/>
            <person name="Goker M."/>
            <person name="Klenk H.P."/>
        </authorList>
    </citation>
    <scope>NUCLEOTIDE SEQUENCE [LARGE SCALE GENOMIC DNA]</scope>
    <source>
        <strain evidence="6">DSM 16094</strain>
    </source>
</reference>
<dbReference type="eggNOG" id="COG2885">
    <property type="taxonomic scope" value="Bacteria"/>
</dbReference>
<evidence type="ECO:0000256" key="2">
    <source>
        <dbReference type="SAM" id="MobiDB-lite"/>
    </source>
</evidence>
<feature type="domain" description="OmpA-like" evidence="4">
    <location>
        <begin position="576"/>
        <end position="700"/>
    </location>
</feature>
<dbReference type="EMBL" id="APVH01000028">
    <property type="protein sequence ID" value="EPX81976.1"/>
    <property type="molecule type" value="Genomic_DNA"/>
</dbReference>
<dbReference type="CDD" id="cd07185">
    <property type="entry name" value="OmpA_C-like"/>
    <property type="match status" value="1"/>
</dbReference>
<organism evidence="5 6">
    <name type="scientific">Salipiger mucosus DSM 16094</name>
    <dbReference type="NCBI Taxonomy" id="1123237"/>
    <lineage>
        <taxon>Bacteria</taxon>
        <taxon>Pseudomonadati</taxon>
        <taxon>Pseudomonadota</taxon>
        <taxon>Alphaproteobacteria</taxon>
        <taxon>Rhodobacterales</taxon>
        <taxon>Roseobacteraceae</taxon>
        <taxon>Salipiger</taxon>
    </lineage>
</organism>
<feature type="compositionally biased region" description="Low complexity" evidence="2">
    <location>
        <begin position="200"/>
        <end position="239"/>
    </location>
</feature>
<dbReference type="RefSeq" id="WP_020040145.1">
    <property type="nucleotide sequence ID" value="NZ_KE557276.1"/>
</dbReference>
<dbReference type="Gene3D" id="3.30.1330.60">
    <property type="entry name" value="OmpA-like domain"/>
    <property type="match status" value="1"/>
</dbReference>
<comment type="caution">
    <text evidence="5">The sequence shown here is derived from an EMBL/GenBank/DDBJ whole genome shotgun (WGS) entry which is preliminary data.</text>
</comment>
<keyword evidence="3" id="KW-0732">Signal</keyword>
<dbReference type="AlphaFoldDB" id="S9QKJ6"/>
<gene>
    <name evidence="5" type="ORF">Salmuc_00290</name>
</gene>
<accession>S9QKJ6</accession>
<dbReference type="PROSITE" id="PS51123">
    <property type="entry name" value="OMPA_2"/>
    <property type="match status" value="1"/>
</dbReference>
<feature type="compositionally biased region" description="Polar residues" evidence="2">
    <location>
        <begin position="98"/>
        <end position="139"/>
    </location>
</feature>
<proteinExistence type="predicted"/>
<dbReference type="HOGENOM" id="CLU_021407_1_0_5"/>
<dbReference type="OrthoDB" id="9792021at2"/>
<dbReference type="STRING" id="1123237.Salmuc_00290"/>
<keyword evidence="6" id="KW-1185">Reference proteome</keyword>
<evidence type="ECO:0000256" key="1">
    <source>
        <dbReference type="PROSITE-ProRule" id="PRU00473"/>
    </source>
</evidence>
<feature type="compositionally biased region" description="Acidic residues" evidence="2">
    <location>
        <begin position="352"/>
        <end position="366"/>
    </location>
</feature>
<evidence type="ECO:0000313" key="6">
    <source>
        <dbReference type="Proteomes" id="UP000015347"/>
    </source>
</evidence>
<evidence type="ECO:0000259" key="4">
    <source>
        <dbReference type="PROSITE" id="PS51123"/>
    </source>
</evidence>
<dbReference type="InterPro" id="IPR036737">
    <property type="entry name" value="OmpA-like_sf"/>
</dbReference>
<evidence type="ECO:0000256" key="3">
    <source>
        <dbReference type="SAM" id="SignalP"/>
    </source>
</evidence>
<evidence type="ECO:0000313" key="5">
    <source>
        <dbReference type="EMBL" id="EPX81976.1"/>
    </source>
</evidence>
<dbReference type="SUPFAM" id="SSF103088">
    <property type="entry name" value="OmpA-like"/>
    <property type="match status" value="1"/>
</dbReference>
<protein>
    <submittedName>
        <fullName evidence="5">Outer membrane protein</fullName>
    </submittedName>
</protein>
<feature type="compositionally biased region" description="Polar residues" evidence="2">
    <location>
        <begin position="145"/>
        <end position="162"/>
    </location>
</feature>
<dbReference type="GO" id="GO:0016020">
    <property type="term" value="C:membrane"/>
    <property type="evidence" value="ECO:0007669"/>
    <property type="project" value="UniProtKB-UniRule"/>
</dbReference>
<dbReference type="Proteomes" id="UP000015347">
    <property type="component" value="Unassembled WGS sequence"/>
</dbReference>
<feature type="region of interest" description="Disordered" evidence="2">
    <location>
        <begin position="72"/>
        <end position="407"/>
    </location>
</feature>
<dbReference type="Pfam" id="PF00691">
    <property type="entry name" value="OmpA"/>
    <property type="match status" value="1"/>
</dbReference>
<name>S9QKJ6_9RHOB</name>
<keyword evidence="1" id="KW-0472">Membrane</keyword>
<sequence>MKRTILCTTTALALATGLAMPRTAQAQDYGFDAEGMNAAEIREQLGRFKTLCEAGGPAPIPPTVNCDAVMAAEMPPEPNGNAPEQAGQPGNGNAPARNGQQGNADTPGQDQQQGNADATGQAQQQDNADTPGQTRQPGNAGNPGQARQQGNGNASGQVQAPGNGNAPGQARTPGNGNAPGQAPERSEQAREQREETPGVTRPAPGTPPGQQQARDNAQAEAPATGQAAQQDGQAAQQQDAPREVDPNQLADDLDRSPTPTPQPPRQAEPNPPQVSQQPAPAETEEAAPAQQADTEQDAEPTQQQAEPTPQTDPAQQQAEQAPQPQSPQQQAEAAARAEQRAQNSAAASADPDTAEAEVVEEDDLTEEQLRSSDEDFDTRIGQQPQQQTQSQGQRAEADDDDDDDNENLRQFGTAALLGLGAVALNEILGDNANVVENTGDRVVVEQDGQYRVLRNDDVLLRRPGSDVTTYRYDDGSTRSVVEYEDGNVVETVKAADGRVLRRIRTLPDGERVVLFDDTQQVEQVEVNELPQTTDNRRVNFREVSEDDLAAALASQETSAVERRFSLNQIRNIDAVRKLVPEVSVDTVNFETNSAAIRPEEAQELAALGNAMARMIRENPGEVFLVEGHTDAVGKWSYNLALSDRRAESVALALTEYFGVPPENLVLQGYGEGDLAVQTDTAERANRRAAVRRITPLLQGG</sequence>
<feature type="compositionally biased region" description="Pro residues" evidence="2">
    <location>
        <begin position="258"/>
        <end position="272"/>
    </location>
</feature>